<name>X1GSX4_9ZZZZ</name>
<protein>
    <submittedName>
        <fullName evidence="1">Uncharacterized protein</fullName>
    </submittedName>
</protein>
<dbReference type="EMBL" id="BARU01016462">
    <property type="protein sequence ID" value="GAH60976.1"/>
    <property type="molecule type" value="Genomic_DNA"/>
</dbReference>
<evidence type="ECO:0000313" key="1">
    <source>
        <dbReference type="EMBL" id="GAH60976.1"/>
    </source>
</evidence>
<accession>X1GSX4</accession>
<reference evidence="1" key="1">
    <citation type="journal article" date="2014" name="Front. Microbiol.">
        <title>High frequency of phylogenetically diverse reductive dehalogenase-homologous genes in deep subseafloor sedimentary metagenomes.</title>
        <authorList>
            <person name="Kawai M."/>
            <person name="Futagami T."/>
            <person name="Toyoda A."/>
            <person name="Takaki Y."/>
            <person name="Nishi S."/>
            <person name="Hori S."/>
            <person name="Arai W."/>
            <person name="Tsubouchi T."/>
            <person name="Morono Y."/>
            <person name="Uchiyama I."/>
            <person name="Ito T."/>
            <person name="Fujiyama A."/>
            <person name="Inagaki F."/>
            <person name="Takami H."/>
        </authorList>
    </citation>
    <scope>NUCLEOTIDE SEQUENCE</scope>
    <source>
        <strain evidence="1">Expedition CK06-06</strain>
    </source>
</reference>
<dbReference type="AlphaFoldDB" id="X1GSX4"/>
<organism evidence="1">
    <name type="scientific">marine sediment metagenome</name>
    <dbReference type="NCBI Taxonomy" id="412755"/>
    <lineage>
        <taxon>unclassified sequences</taxon>
        <taxon>metagenomes</taxon>
        <taxon>ecological metagenomes</taxon>
    </lineage>
</organism>
<proteinExistence type="predicted"/>
<comment type="caution">
    <text evidence="1">The sequence shown here is derived from an EMBL/GenBank/DDBJ whole genome shotgun (WGS) entry which is preliminary data.</text>
</comment>
<sequence length="168" mass="19935">MSSKAFEEIEQCDIVTDQKFQEILCTDNVSPDRRWAKVVLHLEKKANRKKFVTCLEEHLAHDFDIRINHPLTIEEDLRRLLRQEQDYDNIEGSLITIVGECLDFCIPDYAVVSDRFKYVESIVRWTSKLRDGIIHNIPNYQRPKELRLTTLEEKRQLMKLVKFFGNIP</sequence>
<gene>
    <name evidence="1" type="ORF">S03H2_27355</name>
</gene>